<feature type="compositionally biased region" description="Basic and acidic residues" evidence="1">
    <location>
        <begin position="10"/>
        <end position="33"/>
    </location>
</feature>
<gene>
    <name evidence="2" type="ORF">LCGC14_1572180</name>
</gene>
<organism evidence="2">
    <name type="scientific">marine sediment metagenome</name>
    <dbReference type="NCBI Taxonomy" id="412755"/>
    <lineage>
        <taxon>unclassified sequences</taxon>
        <taxon>metagenomes</taxon>
        <taxon>ecological metagenomes</taxon>
    </lineage>
</organism>
<dbReference type="Gene3D" id="1.25.10.10">
    <property type="entry name" value="Leucine-rich Repeat Variant"/>
    <property type="match status" value="1"/>
</dbReference>
<dbReference type="InterPro" id="IPR004155">
    <property type="entry name" value="PBS_lyase_HEAT"/>
</dbReference>
<feature type="region of interest" description="Disordered" evidence="1">
    <location>
        <begin position="1"/>
        <end position="53"/>
    </location>
</feature>
<evidence type="ECO:0000313" key="2">
    <source>
        <dbReference type="EMBL" id="KKM27692.1"/>
    </source>
</evidence>
<dbReference type="InterPro" id="IPR016024">
    <property type="entry name" value="ARM-type_fold"/>
</dbReference>
<sequence>MGLFDFLKSGVDKKDPNPGVDEKDKNPSVDGKDQSNSNELQSENDSSEPGGVFTGEDKEYYAIHLGIHDQVIEGVASSCNPEKIYNFGPKAIPAIVHAFKYSTKTGGGPGPKLTGMSEALIKFAKDGNKLAVRCLKELVAGNFTLPQGEDTRISCEIAKDFFGDAKTDLKDSTTDSQGLDKIDPEIRAQVWNEVGPGQISASDLSKIFNLGSKAVPAIIDIFLNPTENESGGEANQATLSVSLTSFARSGNEHALSFVKKIANGEIALTQGADGRNAYEIAKKYIGDSKTDSSDPSVTAHIEALRTMDVGKMAWQSIKEARKALIEIGEHAVLPLIKCLKDPNERLRERAAGVLGEIKDKRAIKPLLDVLENDNSFTMRHAVYGSISNFNDRRVLDHLKQKVPDLSNPIEKEDAMQAIKILEDRLKTSPLLDQE</sequence>
<protein>
    <recommendedName>
        <fullName evidence="3">HEAT repeat domain-containing protein</fullName>
    </recommendedName>
</protein>
<proteinExistence type="predicted"/>
<comment type="caution">
    <text evidence="2">The sequence shown here is derived from an EMBL/GenBank/DDBJ whole genome shotgun (WGS) entry which is preliminary data.</text>
</comment>
<evidence type="ECO:0008006" key="3">
    <source>
        <dbReference type="Google" id="ProtNLM"/>
    </source>
</evidence>
<dbReference type="EMBL" id="LAZR01012273">
    <property type="protein sequence ID" value="KKM27692.1"/>
    <property type="molecule type" value="Genomic_DNA"/>
</dbReference>
<dbReference type="Pfam" id="PF13646">
    <property type="entry name" value="HEAT_2"/>
    <property type="match status" value="1"/>
</dbReference>
<dbReference type="AlphaFoldDB" id="A0A0F9IJH9"/>
<reference evidence="2" key="1">
    <citation type="journal article" date="2015" name="Nature">
        <title>Complex archaea that bridge the gap between prokaryotes and eukaryotes.</title>
        <authorList>
            <person name="Spang A."/>
            <person name="Saw J.H."/>
            <person name="Jorgensen S.L."/>
            <person name="Zaremba-Niedzwiedzka K."/>
            <person name="Martijn J."/>
            <person name="Lind A.E."/>
            <person name="van Eijk R."/>
            <person name="Schleper C."/>
            <person name="Guy L."/>
            <person name="Ettema T.J."/>
        </authorList>
    </citation>
    <scope>NUCLEOTIDE SEQUENCE</scope>
</reference>
<dbReference type="SUPFAM" id="SSF48371">
    <property type="entry name" value="ARM repeat"/>
    <property type="match status" value="1"/>
</dbReference>
<dbReference type="SMART" id="SM00567">
    <property type="entry name" value="EZ_HEAT"/>
    <property type="match status" value="2"/>
</dbReference>
<dbReference type="InterPro" id="IPR011989">
    <property type="entry name" value="ARM-like"/>
</dbReference>
<feature type="compositionally biased region" description="Polar residues" evidence="1">
    <location>
        <begin position="34"/>
        <end position="44"/>
    </location>
</feature>
<evidence type="ECO:0000256" key="1">
    <source>
        <dbReference type="SAM" id="MobiDB-lite"/>
    </source>
</evidence>
<name>A0A0F9IJH9_9ZZZZ</name>
<accession>A0A0F9IJH9</accession>